<feature type="domain" description="Reverse transcriptase zinc-binding" evidence="1">
    <location>
        <begin position="26"/>
        <end position="110"/>
    </location>
</feature>
<evidence type="ECO:0000259" key="1">
    <source>
        <dbReference type="Pfam" id="PF13966"/>
    </source>
</evidence>
<sequence length="189" mass="21869">MRKIWHQRDILLQAGGGSQFVVAGKFRIHKAYKYLHHSGVQVPWKRLVCNSRASPKSTFVMWLAIQNRLATKDRLIKWNILVVSTCGLCNQQDEDISHLFFSYKYSTEVWEMVLQNLGVQRSVLQWQEEVSWAVKKSRSSRKSDVSCAMAFIESVYGIRLQRNSQIFSSKVESPLVVANRILFCVACRQ</sequence>
<dbReference type="PANTHER" id="PTHR33116:SF84">
    <property type="entry name" value="RNA-DIRECTED DNA POLYMERASE"/>
    <property type="match status" value="1"/>
</dbReference>
<evidence type="ECO:0000313" key="2">
    <source>
        <dbReference type="Proteomes" id="UP000813463"/>
    </source>
</evidence>
<name>A0A9R0IEU2_SPIOL</name>
<proteinExistence type="predicted"/>
<dbReference type="GeneID" id="110787699"/>
<dbReference type="AlphaFoldDB" id="A0A9R0IEU2"/>
<gene>
    <name evidence="3" type="primary">LOC110787699</name>
</gene>
<evidence type="ECO:0000313" key="3">
    <source>
        <dbReference type="RefSeq" id="XP_021848031.1"/>
    </source>
</evidence>
<dbReference type="PANTHER" id="PTHR33116">
    <property type="entry name" value="REVERSE TRANSCRIPTASE ZINC-BINDING DOMAIN-CONTAINING PROTEIN-RELATED-RELATED"/>
    <property type="match status" value="1"/>
</dbReference>
<dbReference type="Pfam" id="PF13966">
    <property type="entry name" value="zf-RVT"/>
    <property type="match status" value="1"/>
</dbReference>
<dbReference type="KEGG" id="soe:110787699"/>
<keyword evidence="2" id="KW-1185">Reference proteome</keyword>
<dbReference type="RefSeq" id="XP_021848031.1">
    <property type="nucleotide sequence ID" value="XM_021992339.2"/>
</dbReference>
<organism evidence="2 3">
    <name type="scientific">Spinacia oleracea</name>
    <name type="common">Spinach</name>
    <dbReference type="NCBI Taxonomy" id="3562"/>
    <lineage>
        <taxon>Eukaryota</taxon>
        <taxon>Viridiplantae</taxon>
        <taxon>Streptophyta</taxon>
        <taxon>Embryophyta</taxon>
        <taxon>Tracheophyta</taxon>
        <taxon>Spermatophyta</taxon>
        <taxon>Magnoliopsida</taxon>
        <taxon>eudicotyledons</taxon>
        <taxon>Gunneridae</taxon>
        <taxon>Pentapetalae</taxon>
        <taxon>Caryophyllales</taxon>
        <taxon>Chenopodiaceae</taxon>
        <taxon>Chenopodioideae</taxon>
        <taxon>Anserineae</taxon>
        <taxon>Spinacia</taxon>
    </lineage>
</organism>
<dbReference type="OrthoDB" id="1743286at2759"/>
<dbReference type="Proteomes" id="UP000813463">
    <property type="component" value="Chromosome 6"/>
</dbReference>
<accession>A0A9R0IEU2</accession>
<protein>
    <recommendedName>
        <fullName evidence="1">Reverse transcriptase zinc-binding domain-containing protein</fullName>
    </recommendedName>
</protein>
<reference evidence="3" key="2">
    <citation type="submission" date="2025-08" db="UniProtKB">
        <authorList>
            <consortium name="RefSeq"/>
        </authorList>
    </citation>
    <scope>IDENTIFICATION</scope>
    <source>
        <tissue evidence="3">Leaf</tissue>
    </source>
</reference>
<dbReference type="InterPro" id="IPR026960">
    <property type="entry name" value="RVT-Znf"/>
</dbReference>
<reference evidence="2" key="1">
    <citation type="journal article" date="2021" name="Nat. Commun.">
        <title>Genomic analyses provide insights into spinach domestication and the genetic basis of agronomic traits.</title>
        <authorList>
            <person name="Cai X."/>
            <person name="Sun X."/>
            <person name="Xu C."/>
            <person name="Sun H."/>
            <person name="Wang X."/>
            <person name="Ge C."/>
            <person name="Zhang Z."/>
            <person name="Wang Q."/>
            <person name="Fei Z."/>
            <person name="Jiao C."/>
            <person name="Wang Q."/>
        </authorList>
    </citation>
    <scope>NUCLEOTIDE SEQUENCE [LARGE SCALE GENOMIC DNA]</scope>
    <source>
        <strain evidence="2">cv. Varoflay</strain>
    </source>
</reference>